<dbReference type="EMBL" id="CP000866">
    <property type="protein sequence ID" value="ABX12021.1"/>
    <property type="molecule type" value="Genomic_DNA"/>
</dbReference>
<name>A9A160_NITMS</name>
<dbReference type="PhylomeDB" id="A9A160"/>
<dbReference type="HOGENOM" id="CLU_007383_1_7_2"/>
<dbReference type="Gene3D" id="3.40.50.720">
    <property type="entry name" value="NAD(P)-binding Rossmann-like Domain"/>
    <property type="match status" value="1"/>
</dbReference>
<evidence type="ECO:0000313" key="4">
    <source>
        <dbReference type="Proteomes" id="UP000000792"/>
    </source>
</evidence>
<dbReference type="eggNOG" id="arCOG01369">
    <property type="taxonomic scope" value="Archaea"/>
</dbReference>
<gene>
    <name evidence="3" type="ordered locus">Nmar_0121</name>
</gene>
<dbReference type="InterPro" id="IPR001509">
    <property type="entry name" value="Epimerase_deHydtase"/>
</dbReference>
<evidence type="ECO:0000313" key="3">
    <source>
        <dbReference type="EMBL" id="ABX12021.1"/>
    </source>
</evidence>
<dbReference type="GeneID" id="5773501"/>
<keyword evidence="4" id="KW-1185">Reference proteome</keyword>
<organism evidence="3 4">
    <name type="scientific">Nitrosopumilus maritimus (strain SCM1)</name>
    <dbReference type="NCBI Taxonomy" id="436308"/>
    <lineage>
        <taxon>Archaea</taxon>
        <taxon>Nitrososphaerota</taxon>
        <taxon>Nitrososphaeria</taxon>
        <taxon>Nitrosopumilales</taxon>
        <taxon>Nitrosopumilaceae</taxon>
        <taxon>Nitrosopumilus</taxon>
    </lineage>
</organism>
<dbReference type="EnsemblBacteria" id="ABX12021">
    <property type="protein sequence ID" value="ABX12021"/>
    <property type="gene ID" value="Nmar_0121"/>
</dbReference>
<feature type="domain" description="NAD-dependent epimerase/dehydratase" evidence="2">
    <location>
        <begin position="7"/>
        <end position="228"/>
    </location>
</feature>
<accession>A9A160</accession>
<dbReference type="InParanoid" id="A9A160"/>
<dbReference type="SUPFAM" id="SSF51735">
    <property type="entry name" value="NAD(P)-binding Rossmann-fold domains"/>
    <property type="match status" value="1"/>
</dbReference>
<dbReference type="AlphaFoldDB" id="A9A160"/>
<dbReference type="RefSeq" id="WP_012214508.1">
    <property type="nucleotide sequence ID" value="NC_010085.1"/>
</dbReference>
<sequence>MKKQIKILVTGASGMLGNKIISELSNSDYQSLGISKKNTHTINNTIIKKCDITNYKQLKKIFDAFKPNIIIHTASITGNIECEENPEKTFLVNCLGTFNILNLMKKNGAKIIFCSSREVYGNSKKKVTEKDLEFPINLNGITKITSENLIKKFHQTYNVQYVILRFTNFYGDLNSKRGISLMIKNAIKNKQVTIYGGKQILNLLHIDDAVKAILLSIKYKNSNTFNIGSDEKTTLPKLIKIIENNINQKIKINKKNARVIEPQKFVINIKKAKNELGFTPNFTLDLGIKKLVKEI</sequence>
<comment type="similarity">
    <text evidence="1">Belongs to the NAD(P)-dependent epimerase/dehydratase family.</text>
</comment>
<proteinExistence type="inferred from homology"/>
<dbReference type="PANTHER" id="PTHR43000">
    <property type="entry name" value="DTDP-D-GLUCOSE 4,6-DEHYDRATASE-RELATED"/>
    <property type="match status" value="1"/>
</dbReference>
<dbReference type="STRING" id="436308.Nmar_0121"/>
<protein>
    <submittedName>
        <fullName evidence="3">NAD-dependent epimerase/dehydratase</fullName>
    </submittedName>
</protein>
<evidence type="ECO:0000256" key="1">
    <source>
        <dbReference type="ARBA" id="ARBA00007637"/>
    </source>
</evidence>
<reference evidence="3 4" key="1">
    <citation type="journal article" date="2010" name="Proc. Natl. Acad. Sci. U.S.A.">
        <title>Nitrosopumilus maritimus genome reveals unique mechanisms for nitrification and autotrophy in globally distributed marine crenarchaea.</title>
        <authorList>
            <person name="Walker C.B."/>
            <person name="de la Torre J.R."/>
            <person name="Klotz M.G."/>
            <person name="Urakawa H."/>
            <person name="Pinel N."/>
            <person name="Arp D.J."/>
            <person name="Brochier-Armanet C."/>
            <person name="Chain P.S."/>
            <person name="Chan P.P."/>
            <person name="Gollabgir A."/>
            <person name="Hemp J."/>
            <person name="Hugler M."/>
            <person name="Karr E.A."/>
            <person name="Konneke M."/>
            <person name="Shin M."/>
            <person name="Lawton T.J."/>
            <person name="Lowe T."/>
            <person name="Martens-Habbena W."/>
            <person name="Sayavedra-Soto L.A."/>
            <person name="Lang D."/>
            <person name="Sievert S.M."/>
            <person name="Rosenzweig A.C."/>
            <person name="Manning G."/>
            <person name="Stahl D.A."/>
        </authorList>
    </citation>
    <scope>NUCLEOTIDE SEQUENCE [LARGE SCALE GENOMIC DNA]</scope>
    <source>
        <strain evidence="3 4">SCM1</strain>
    </source>
</reference>
<dbReference type="Pfam" id="PF01370">
    <property type="entry name" value="Epimerase"/>
    <property type="match status" value="1"/>
</dbReference>
<dbReference type="Proteomes" id="UP000000792">
    <property type="component" value="Chromosome"/>
</dbReference>
<dbReference type="KEGG" id="nmr:Nmar_0121"/>
<dbReference type="InterPro" id="IPR036291">
    <property type="entry name" value="NAD(P)-bd_dom_sf"/>
</dbReference>
<evidence type="ECO:0000259" key="2">
    <source>
        <dbReference type="Pfam" id="PF01370"/>
    </source>
</evidence>
<dbReference type="OrthoDB" id="4907at2157"/>